<organism evidence="1 2">
    <name type="scientific">Platanthera guangdongensis</name>
    <dbReference type="NCBI Taxonomy" id="2320717"/>
    <lineage>
        <taxon>Eukaryota</taxon>
        <taxon>Viridiplantae</taxon>
        <taxon>Streptophyta</taxon>
        <taxon>Embryophyta</taxon>
        <taxon>Tracheophyta</taxon>
        <taxon>Spermatophyta</taxon>
        <taxon>Magnoliopsida</taxon>
        <taxon>Liliopsida</taxon>
        <taxon>Asparagales</taxon>
        <taxon>Orchidaceae</taxon>
        <taxon>Orchidoideae</taxon>
        <taxon>Orchideae</taxon>
        <taxon>Orchidinae</taxon>
        <taxon>Platanthera</taxon>
    </lineage>
</organism>
<keyword evidence="1" id="KW-0645">Protease</keyword>
<protein>
    <submittedName>
        <fullName evidence="1">Protein ASPARTIC PROTEASE IN GUARD CELL 2</fullName>
    </submittedName>
</protein>
<sequence>MPFEETAISTAVLDVVSSVKRAAAAIAFDSQTAHALDQNLVESIPRATLPPSRLSYIPEISSRSPLPTPTRTTRASPSIVFAATRPAPNPFLLGLQHDVYTVLREAFTKGTADLQKAVGISLFDTCYDLSSRTSV</sequence>
<reference evidence="1 2" key="1">
    <citation type="journal article" date="2022" name="Nat. Plants">
        <title>Genomes of leafy and leafless Platanthera orchids illuminate the evolution of mycoheterotrophy.</title>
        <authorList>
            <person name="Li M.H."/>
            <person name="Liu K.W."/>
            <person name="Li Z."/>
            <person name="Lu H.C."/>
            <person name="Ye Q.L."/>
            <person name="Zhang D."/>
            <person name="Wang J.Y."/>
            <person name="Li Y.F."/>
            <person name="Zhong Z.M."/>
            <person name="Liu X."/>
            <person name="Yu X."/>
            <person name="Liu D.K."/>
            <person name="Tu X.D."/>
            <person name="Liu B."/>
            <person name="Hao Y."/>
            <person name="Liao X.Y."/>
            <person name="Jiang Y.T."/>
            <person name="Sun W.H."/>
            <person name="Chen J."/>
            <person name="Chen Y.Q."/>
            <person name="Ai Y."/>
            <person name="Zhai J.W."/>
            <person name="Wu S.S."/>
            <person name="Zhou Z."/>
            <person name="Hsiao Y.Y."/>
            <person name="Wu W.L."/>
            <person name="Chen Y.Y."/>
            <person name="Lin Y.F."/>
            <person name="Hsu J.L."/>
            <person name="Li C.Y."/>
            <person name="Wang Z.W."/>
            <person name="Zhao X."/>
            <person name="Zhong W.Y."/>
            <person name="Ma X.K."/>
            <person name="Ma L."/>
            <person name="Huang J."/>
            <person name="Chen G.Z."/>
            <person name="Huang M.Z."/>
            <person name="Huang L."/>
            <person name="Peng D.H."/>
            <person name="Luo Y.B."/>
            <person name="Zou S.Q."/>
            <person name="Chen S.P."/>
            <person name="Lan S."/>
            <person name="Tsai W.C."/>
            <person name="Van de Peer Y."/>
            <person name="Liu Z.J."/>
        </authorList>
    </citation>
    <scope>NUCLEOTIDE SEQUENCE [LARGE SCALE GENOMIC DNA]</scope>
    <source>
        <strain evidence="1">Lor288</strain>
    </source>
</reference>
<name>A0ABR2N375_9ASPA</name>
<dbReference type="EMBL" id="JBBWWR010000002">
    <property type="protein sequence ID" value="KAK8970325.1"/>
    <property type="molecule type" value="Genomic_DNA"/>
</dbReference>
<evidence type="ECO:0000313" key="2">
    <source>
        <dbReference type="Proteomes" id="UP001412067"/>
    </source>
</evidence>
<dbReference type="GO" id="GO:0006508">
    <property type="term" value="P:proteolysis"/>
    <property type="evidence" value="ECO:0007669"/>
    <property type="project" value="UniProtKB-KW"/>
</dbReference>
<dbReference type="Proteomes" id="UP001412067">
    <property type="component" value="Unassembled WGS sequence"/>
</dbReference>
<keyword evidence="1" id="KW-0378">Hydrolase</keyword>
<proteinExistence type="predicted"/>
<evidence type="ECO:0000313" key="1">
    <source>
        <dbReference type="EMBL" id="KAK8970325.1"/>
    </source>
</evidence>
<keyword evidence="2" id="KW-1185">Reference proteome</keyword>
<dbReference type="GO" id="GO:0008233">
    <property type="term" value="F:peptidase activity"/>
    <property type="evidence" value="ECO:0007669"/>
    <property type="project" value="UniProtKB-KW"/>
</dbReference>
<gene>
    <name evidence="1" type="primary">ASPG2</name>
    <name evidence="1" type="ORF">KSP40_PGU012876</name>
</gene>
<accession>A0ABR2N375</accession>
<comment type="caution">
    <text evidence="1">The sequence shown here is derived from an EMBL/GenBank/DDBJ whole genome shotgun (WGS) entry which is preliminary data.</text>
</comment>